<name>A0A9X1WU01_9BACL</name>
<evidence type="ECO:0000256" key="1">
    <source>
        <dbReference type="SAM" id="Phobius"/>
    </source>
</evidence>
<dbReference type="Pfam" id="PF02517">
    <property type="entry name" value="Rce1-like"/>
    <property type="match status" value="1"/>
</dbReference>
<reference evidence="3" key="1">
    <citation type="submission" date="2022-04" db="EMBL/GenBank/DDBJ databases">
        <title>Paenibacillus mangrovi sp. nov., a novel endophytic bacterium isolated from bark of Kandelia candel.</title>
        <authorList>
            <person name="Tuo L."/>
        </authorList>
    </citation>
    <scope>NUCLEOTIDE SEQUENCE</scope>
    <source>
        <strain evidence="3">KQZ6P-2</strain>
    </source>
</reference>
<keyword evidence="4" id="KW-1185">Reference proteome</keyword>
<keyword evidence="1" id="KW-0812">Transmembrane</keyword>
<gene>
    <name evidence="3" type="ORF">MUG84_23490</name>
</gene>
<feature type="transmembrane region" description="Helical" evidence="1">
    <location>
        <begin position="183"/>
        <end position="201"/>
    </location>
</feature>
<feature type="transmembrane region" description="Helical" evidence="1">
    <location>
        <begin position="117"/>
        <end position="140"/>
    </location>
</feature>
<feature type="domain" description="CAAX prenyl protease 2/Lysostaphin resistance protein A-like" evidence="2">
    <location>
        <begin position="120"/>
        <end position="220"/>
    </location>
</feature>
<proteinExistence type="predicted"/>
<keyword evidence="3" id="KW-0645">Protease</keyword>
<feature type="transmembrane region" description="Helical" evidence="1">
    <location>
        <begin position="44"/>
        <end position="60"/>
    </location>
</feature>
<dbReference type="AlphaFoldDB" id="A0A9X1WU01"/>
<keyword evidence="1" id="KW-0472">Membrane</keyword>
<dbReference type="InterPro" id="IPR042150">
    <property type="entry name" value="MmRce1-like"/>
</dbReference>
<feature type="transmembrane region" description="Helical" evidence="1">
    <location>
        <begin position="85"/>
        <end position="105"/>
    </location>
</feature>
<organism evidence="3 4">
    <name type="scientific">Paenibacillus mangrovi</name>
    <dbReference type="NCBI Taxonomy" id="2931978"/>
    <lineage>
        <taxon>Bacteria</taxon>
        <taxon>Bacillati</taxon>
        <taxon>Bacillota</taxon>
        <taxon>Bacilli</taxon>
        <taxon>Bacillales</taxon>
        <taxon>Paenibacillaceae</taxon>
        <taxon>Paenibacillus</taxon>
    </lineage>
</organism>
<feature type="transmembrane region" description="Helical" evidence="1">
    <location>
        <begin position="208"/>
        <end position="226"/>
    </location>
</feature>
<feature type="transmembrane region" description="Helical" evidence="1">
    <location>
        <begin position="232"/>
        <end position="254"/>
    </location>
</feature>
<protein>
    <submittedName>
        <fullName evidence="3">CPBP family glutamic-type intramembrane protease</fullName>
        <ecNumber evidence="3">3.4.-.-</ecNumber>
    </submittedName>
</protein>
<evidence type="ECO:0000313" key="4">
    <source>
        <dbReference type="Proteomes" id="UP001139347"/>
    </source>
</evidence>
<sequence length="263" mass="29575">MKSVTSSRSLFVFLTLIFTFSIPFWVVGAMTGSINWLPMNLPTSALMVFCPTIAAVILVYKQDQAEGVKRLLARVFDYKRITHKVWYIPIIFIIPMVGLLSYVILRMMGLPLSGVPTHWLTLPLLFTLFFISAAFEEVGWMGYAIGPMQDRWSALGASFILGCVWGIWHVIPLIEAHHPPVWIAGWFLGTVAARVIIVWVYNNTGKSMFGAIIIHDMLNIIGSFLPNYEASYVPGMTGVLTGITAVIVTFLWGYRTLARYRYA</sequence>
<keyword evidence="3" id="KW-0378">Hydrolase</keyword>
<accession>A0A9X1WU01</accession>
<dbReference type="GO" id="GO:0080120">
    <property type="term" value="P:CAAX-box protein maturation"/>
    <property type="evidence" value="ECO:0007669"/>
    <property type="project" value="UniProtKB-ARBA"/>
</dbReference>
<feature type="transmembrane region" description="Helical" evidence="1">
    <location>
        <begin position="152"/>
        <end position="171"/>
    </location>
</feature>
<keyword evidence="1" id="KW-1133">Transmembrane helix</keyword>
<dbReference type="PANTHER" id="PTHR35797:SF1">
    <property type="entry name" value="PROTEASE"/>
    <property type="match status" value="1"/>
</dbReference>
<dbReference type="PANTHER" id="PTHR35797">
    <property type="entry name" value="PROTEASE-RELATED"/>
    <property type="match status" value="1"/>
</dbReference>
<evidence type="ECO:0000313" key="3">
    <source>
        <dbReference type="EMBL" id="MCJ8014651.1"/>
    </source>
</evidence>
<dbReference type="GO" id="GO:0004175">
    <property type="term" value="F:endopeptidase activity"/>
    <property type="evidence" value="ECO:0007669"/>
    <property type="project" value="UniProtKB-ARBA"/>
</dbReference>
<evidence type="ECO:0000259" key="2">
    <source>
        <dbReference type="Pfam" id="PF02517"/>
    </source>
</evidence>
<dbReference type="InterPro" id="IPR003675">
    <property type="entry name" value="Rce1/LyrA-like_dom"/>
</dbReference>
<dbReference type="EMBL" id="JALIRP010000013">
    <property type="protein sequence ID" value="MCJ8014651.1"/>
    <property type="molecule type" value="Genomic_DNA"/>
</dbReference>
<dbReference type="Proteomes" id="UP001139347">
    <property type="component" value="Unassembled WGS sequence"/>
</dbReference>
<dbReference type="EC" id="3.4.-.-" evidence="3"/>
<dbReference type="GO" id="GO:0006508">
    <property type="term" value="P:proteolysis"/>
    <property type="evidence" value="ECO:0007669"/>
    <property type="project" value="UniProtKB-KW"/>
</dbReference>
<dbReference type="RefSeq" id="WP_244729652.1">
    <property type="nucleotide sequence ID" value="NZ_JALIRP010000013.1"/>
</dbReference>
<comment type="caution">
    <text evidence="3">The sequence shown here is derived from an EMBL/GenBank/DDBJ whole genome shotgun (WGS) entry which is preliminary data.</text>
</comment>